<reference evidence="1 2" key="1">
    <citation type="journal article" date="2012" name="J. Bacteriol.">
        <title>Draft Genome Sequence of Vibrio fischeri SR5, a Strain Isolated from the Light Organ of the Mediterranean Squid Sepiola robusta.</title>
        <authorList>
            <person name="Gyllborg M.C."/>
            <person name="Sahl J.W."/>
            <person name="Cronin D.C.III."/>
            <person name="Rasko D.A."/>
            <person name="Mandel M.J."/>
        </authorList>
    </citation>
    <scope>NUCLEOTIDE SEQUENCE [LARGE SCALE GENOMIC DNA]</scope>
    <source>
        <strain evidence="1 2">SR5</strain>
    </source>
</reference>
<protein>
    <recommendedName>
        <fullName evidence="3">Tail fiber protein</fullName>
    </recommendedName>
</protein>
<dbReference type="Proteomes" id="UP000004521">
    <property type="component" value="Chromosome I"/>
</dbReference>
<accession>A0AAV3EVV2</accession>
<evidence type="ECO:0000313" key="1">
    <source>
        <dbReference type="EMBL" id="EHN70917.1"/>
    </source>
</evidence>
<comment type="caution">
    <text evidence="1">The sequence shown here is derived from an EMBL/GenBank/DDBJ whole genome shotgun (WGS) entry which is preliminary data.</text>
</comment>
<proteinExistence type="predicted"/>
<dbReference type="EMBL" id="AHIH01000003">
    <property type="protein sequence ID" value="EHN70917.1"/>
    <property type="molecule type" value="Genomic_DNA"/>
</dbReference>
<evidence type="ECO:0000313" key="2">
    <source>
        <dbReference type="Proteomes" id="UP000004521"/>
    </source>
</evidence>
<sequence length="220" mass="24554">MNEIEELRNEIETLKRSFNVVNQHYIRASEREVAGATKIEDLPPITEEQLDQNPLLIFQHPEGTLKGYSSQLSSQIIKEASKMFFDIGDVMMTKNPKNPKLRGFFGEWEEVTSDSSVNFVSSLNENLGSVTGDNEQFVPVPLHAHEVDDPGHNHRATFKGGNVASGGSSGFYMSYQQQWSQSQNTEISETGINIVQAGDENAKINVQGRIINLVGWIRVS</sequence>
<evidence type="ECO:0008006" key="3">
    <source>
        <dbReference type="Google" id="ProtNLM"/>
    </source>
</evidence>
<name>A0AAV3EVV2_ALIFS</name>
<gene>
    <name evidence="1" type="ORF">VFSR5_0697</name>
</gene>
<organism evidence="1 2">
    <name type="scientific">Aliivibrio fischeri SR5</name>
    <dbReference type="NCBI Taxonomy" id="1088719"/>
    <lineage>
        <taxon>Bacteria</taxon>
        <taxon>Pseudomonadati</taxon>
        <taxon>Pseudomonadota</taxon>
        <taxon>Gammaproteobacteria</taxon>
        <taxon>Vibrionales</taxon>
        <taxon>Vibrionaceae</taxon>
        <taxon>Aliivibrio</taxon>
    </lineage>
</organism>
<dbReference type="RefSeq" id="WP_005418054.1">
    <property type="nucleotide sequence ID" value="NZ_CM001400.1"/>
</dbReference>
<dbReference type="AlphaFoldDB" id="A0AAV3EVV2"/>